<dbReference type="CDD" id="cd05398">
    <property type="entry name" value="NT_ClassII-CCAase"/>
    <property type="match status" value="1"/>
</dbReference>
<evidence type="ECO:0000256" key="7">
    <source>
        <dbReference type="ARBA" id="ARBA00022723"/>
    </source>
</evidence>
<sequence length="433" mass="50822">MKKTKIDLEDFLKTILPDQKLLKFLSLAQDISKKRGEFLYFAGGVVRDYLLKRLYKKKIPKPKDLDLVLQGNLKSFLKELLEKVKGQILFESQFLTYKVKIILNGKEFLIDFITARKEIYEDIAKLPKVFASHFKDDILRRDFTINALIIGLSPPYEGVLIDLVEGEEDLKKGLIRPLYLNSFVDDPTRIFRGIRYKVRFGFNFSEDFFLALQKCFEKSALKKLSGTRLANELKLYLTKEPEKNLKNLLMTTCELKLFEKAELKINKKNFNSLIGLLKELRGEITEREKEKIFLFGLIDSQFLESLYRLGFPDPEIKELIRHKKLIKENLSNWEKLSLWEKIKLFEKIPSTYLLTLGVYFSKIKKDLIKFFKEYKRIKPKLTGEELIKLGVKDGKEIGALLELIRKEKIEGKIKNEEDEKNLVIQFLLNKSKN</sequence>
<keyword evidence="10 11" id="KW-0694">RNA-binding</keyword>
<evidence type="ECO:0000256" key="4">
    <source>
        <dbReference type="ARBA" id="ARBA00022679"/>
    </source>
</evidence>
<name>A0A7C4JQV8_9BACT</name>
<keyword evidence="6" id="KW-0548">Nucleotidyltransferase</keyword>
<evidence type="ECO:0000259" key="12">
    <source>
        <dbReference type="Pfam" id="PF01743"/>
    </source>
</evidence>
<organism evidence="13">
    <name type="scientific">Thermodesulfobacterium geofontis</name>
    <dbReference type="NCBI Taxonomy" id="1295609"/>
    <lineage>
        <taxon>Bacteria</taxon>
        <taxon>Pseudomonadati</taxon>
        <taxon>Thermodesulfobacteriota</taxon>
        <taxon>Thermodesulfobacteria</taxon>
        <taxon>Thermodesulfobacteriales</taxon>
        <taxon>Thermodesulfobacteriaceae</taxon>
        <taxon>Thermodesulfobacterium</taxon>
    </lineage>
</organism>
<dbReference type="GO" id="GO:0046872">
    <property type="term" value="F:metal ion binding"/>
    <property type="evidence" value="ECO:0007669"/>
    <property type="project" value="UniProtKB-KW"/>
</dbReference>
<dbReference type="GO" id="GO:0016779">
    <property type="term" value="F:nucleotidyltransferase activity"/>
    <property type="evidence" value="ECO:0007669"/>
    <property type="project" value="UniProtKB-KW"/>
</dbReference>
<keyword evidence="4 11" id="KW-0808">Transferase</keyword>
<evidence type="ECO:0000256" key="11">
    <source>
        <dbReference type="RuleBase" id="RU003953"/>
    </source>
</evidence>
<proteinExistence type="inferred from homology"/>
<dbReference type="GO" id="GO:0000166">
    <property type="term" value="F:nucleotide binding"/>
    <property type="evidence" value="ECO:0007669"/>
    <property type="project" value="UniProtKB-KW"/>
</dbReference>
<dbReference type="GO" id="GO:0008033">
    <property type="term" value="P:tRNA processing"/>
    <property type="evidence" value="ECO:0007669"/>
    <property type="project" value="UniProtKB-KW"/>
</dbReference>
<dbReference type="Gene3D" id="1.10.3090.10">
    <property type="entry name" value="cca-adding enzyme, domain 2"/>
    <property type="match status" value="1"/>
</dbReference>
<comment type="caution">
    <text evidence="13">The sequence shown here is derived from an EMBL/GenBank/DDBJ whole genome shotgun (WGS) entry which is preliminary data.</text>
</comment>
<dbReference type="SUPFAM" id="SSF81301">
    <property type="entry name" value="Nucleotidyltransferase"/>
    <property type="match status" value="1"/>
</dbReference>
<reference evidence="13" key="1">
    <citation type="journal article" date="2020" name="mSystems">
        <title>Genome- and Community-Level Interaction Insights into Carbon Utilization and Element Cycling Functions of Hydrothermarchaeota in Hydrothermal Sediment.</title>
        <authorList>
            <person name="Zhou Z."/>
            <person name="Liu Y."/>
            <person name="Xu W."/>
            <person name="Pan J."/>
            <person name="Luo Z.H."/>
            <person name="Li M."/>
        </authorList>
    </citation>
    <scope>NUCLEOTIDE SEQUENCE [LARGE SCALE GENOMIC DNA]</scope>
    <source>
        <strain evidence="13">SpSt-6</strain>
    </source>
</reference>
<evidence type="ECO:0000313" key="13">
    <source>
        <dbReference type="EMBL" id="HGQ84874.1"/>
    </source>
</evidence>
<evidence type="ECO:0000256" key="9">
    <source>
        <dbReference type="ARBA" id="ARBA00022842"/>
    </source>
</evidence>
<dbReference type="Pfam" id="PF01743">
    <property type="entry name" value="PolyA_pol"/>
    <property type="match status" value="1"/>
</dbReference>
<keyword evidence="7" id="KW-0479">Metal-binding</keyword>
<dbReference type="EMBL" id="DSZN01000006">
    <property type="protein sequence ID" value="HGQ84874.1"/>
    <property type="molecule type" value="Genomic_DNA"/>
</dbReference>
<evidence type="ECO:0000256" key="5">
    <source>
        <dbReference type="ARBA" id="ARBA00022694"/>
    </source>
</evidence>
<feature type="domain" description="Poly A polymerase head" evidence="12">
    <location>
        <begin position="39"/>
        <end position="176"/>
    </location>
</feature>
<keyword evidence="5" id="KW-0819">tRNA processing</keyword>
<dbReference type="SUPFAM" id="SSF81891">
    <property type="entry name" value="Poly A polymerase C-terminal region-like"/>
    <property type="match status" value="1"/>
</dbReference>
<dbReference type="Gene3D" id="3.30.460.10">
    <property type="entry name" value="Beta Polymerase, domain 2"/>
    <property type="match status" value="1"/>
</dbReference>
<gene>
    <name evidence="13" type="ORF">ENT66_00245</name>
</gene>
<dbReference type="InterPro" id="IPR052390">
    <property type="entry name" value="tRNA_nt/polyA_polymerase"/>
</dbReference>
<keyword evidence="8" id="KW-0547">Nucleotide-binding</keyword>
<evidence type="ECO:0000256" key="2">
    <source>
        <dbReference type="ARBA" id="ARBA00007265"/>
    </source>
</evidence>
<dbReference type="AlphaFoldDB" id="A0A7C4JQV8"/>
<dbReference type="PANTHER" id="PTHR47788">
    <property type="entry name" value="POLYA POLYMERASE"/>
    <property type="match status" value="1"/>
</dbReference>
<comment type="cofactor">
    <cofactor evidence="1">
        <name>Mg(2+)</name>
        <dbReference type="ChEBI" id="CHEBI:18420"/>
    </cofactor>
</comment>
<dbReference type="InterPro" id="IPR002646">
    <property type="entry name" value="PolA_pol_head_dom"/>
</dbReference>
<evidence type="ECO:0000256" key="10">
    <source>
        <dbReference type="ARBA" id="ARBA00022884"/>
    </source>
</evidence>
<dbReference type="PANTHER" id="PTHR47788:SF1">
    <property type="entry name" value="A-ADDING TRNA NUCLEOTIDYLTRANSFERASE"/>
    <property type="match status" value="1"/>
</dbReference>
<protein>
    <submittedName>
        <fullName evidence="13">CCA tRNA nucleotidyltransferase</fullName>
    </submittedName>
</protein>
<accession>A0A7C4JQV8</accession>
<evidence type="ECO:0000256" key="6">
    <source>
        <dbReference type="ARBA" id="ARBA00022695"/>
    </source>
</evidence>
<dbReference type="GO" id="GO:0000049">
    <property type="term" value="F:tRNA binding"/>
    <property type="evidence" value="ECO:0007669"/>
    <property type="project" value="UniProtKB-KW"/>
</dbReference>
<evidence type="ECO:0000256" key="3">
    <source>
        <dbReference type="ARBA" id="ARBA00022555"/>
    </source>
</evidence>
<evidence type="ECO:0000256" key="8">
    <source>
        <dbReference type="ARBA" id="ARBA00022741"/>
    </source>
</evidence>
<keyword evidence="3" id="KW-0820">tRNA-binding</keyword>
<keyword evidence="9" id="KW-0460">Magnesium</keyword>
<comment type="similarity">
    <text evidence="2 11">Belongs to the tRNA nucleotidyltransferase/poly(A) polymerase family.</text>
</comment>
<dbReference type="InterPro" id="IPR043519">
    <property type="entry name" value="NT_sf"/>
</dbReference>
<evidence type="ECO:0000256" key="1">
    <source>
        <dbReference type="ARBA" id="ARBA00001946"/>
    </source>
</evidence>